<evidence type="ECO:0000256" key="8">
    <source>
        <dbReference type="ARBA" id="ARBA00023136"/>
    </source>
</evidence>
<dbReference type="PANTHER" id="PTHR48063">
    <property type="entry name" value="LRR RECEPTOR-LIKE KINASE"/>
    <property type="match status" value="1"/>
</dbReference>
<dbReference type="InterPro" id="IPR001611">
    <property type="entry name" value="Leu-rich_rpt"/>
</dbReference>
<feature type="transmembrane region" description="Helical" evidence="10">
    <location>
        <begin position="281"/>
        <end position="304"/>
    </location>
</feature>
<sequence length="341" mass="38009">MQGIVTGIGNLSKLSYFDTSFNNLNLDLSFGFSPLFQLDVFNVHSCKISAVFPQWLRNQTQISGLDLSYTGISGQLPKWLWNMTSIRYLQLSGNQLTGLLPSHVVCDGCNLDTFLELREIIKGITEVFGGTEGIHSMIDLSSNHLVGKIPEEITNISKLMALNLSNNRLTGEIPKEIGNLKLLESLDLSNNNLSGTIPQSLSVLSWLSSLNLSNNKLYGPIPTGSQLQILDDPSIYAGNSGLCGFPLTDVCSKTHSPRNSTDVDNSAGGDDVEEDDKHDKMWFYLVIMSGVATGFWVVIGTLVVKESWRRSYFRFVEETADRIYVWFKVRVMNRLQNRLQD</sequence>
<evidence type="ECO:0000256" key="5">
    <source>
        <dbReference type="ARBA" id="ARBA00022729"/>
    </source>
</evidence>
<evidence type="ECO:0000256" key="2">
    <source>
        <dbReference type="ARBA" id="ARBA00009592"/>
    </source>
</evidence>
<comment type="subcellular location">
    <subcellularLocation>
        <location evidence="1">Membrane</location>
        <topology evidence="1">Single-pass type I membrane protein</topology>
    </subcellularLocation>
</comment>
<comment type="caution">
    <text evidence="11">The sequence shown here is derived from an EMBL/GenBank/DDBJ whole genome shotgun (WGS) entry which is preliminary data.</text>
</comment>
<organism evidence="11 12">
    <name type="scientific">Saponaria officinalis</name>
    <name type="common">Common soapwort</name>
    <name type="synonym">Lychnis saponaria</name>
    <dbReference type="NCBI Taxonomy" id="3572"/>
    <lineage>
        <taxon>Eukaryota</taxon>
        <taxon>Viridiplantae</taxon>
        <taxon>Streptophyta</taxon>
        <taxon>Embryophyta</taxon>
        <taxon>Tracheophyta</taxon>
        <taxon>Spermatophyta</taxon>
        <taxon>Magnoliopsida</taxon>
        <taxon>eudicotyledons</taxon>
        <taxon>Gunneridae</taxon>
        <taxon>Pentapetalae</taxon>
        <taxon>Caryophyllales</taxon>
        <taxon>Caryophyllaceae</taxon>
        <taxon>Caryophylleae</taxon>
        <taxon>Saponaria</taxon>
    </lineage>
</organism>
<dbReference type="SUPFAM" id="SSF52058">
    <property type="entry name" value="L domain-like"/>
    <property type="match status" value="1"/>
</dbReference>
<dbReference type="Proteomes" id="UP001443914">
    <property type="component" value="Unassembled WGS sequence"/>
</dbReference>
<dbReference type="Pfam" id="PF13855">
    <property type="entry name" value="LRR_8"/>
    <property type="match status" value="2"/>
</dbReference>
<name>A0AAW1GWV6_SAPOF</name>
<evidence type="ECO:0000256" key="10">
    <source>
        <dbReference type="SAM" id="Phobius"/>
    </source>
</evidence>
<evidence type="ECO:0000256" key="4">
    <source>
        <dbReference type="ARBA" id="ARBA00022692"/>
    </source>
</evidence>
<dbReference type="PRINTS" id="PR00019">
    <property type="entry name" value="LEURICHRPT"/>
</dbReference>
<accession>A0AAW1GWV6</accession>
<keyword evidence="9" id="KW-0325">Glycoprotein</keyword>
<evidence type="ECO:0000256" key="1">
    <source>
        <dbReference type="ARBA" id="ARBA00004479"/>
    </source>
</evidence>
<keyword evidence="7 10" id="KW-1133">Transmembrane helix</keyword>
<keyword evidence="8 10" id="KW-0472">Membrane</keyword>
<dbReference type="Pfam" id="PF00560">
    <property type="entry name" value="LRR_1"/>
    <property type="match status" value="1"/>
</dbReference>
<keyword evidence="4 10" id="KW-0812">Transmembrane</keyword>
<keyword evidence="3" id="KW-0433">Leucine-rich repeat</keyword>
<keyword evidence="12" id="KW-1185">Reference proteome</keyword>
<dbReference type="FunFam" id="3.80.10.10:FF:000111">
    <property type="entry name" value="LRR receptor-like serine/threonine-protein kinase ERECTA"/>
    <property type="match status" value="1"/>
</dbReference>
<dbReference type="InterPro" id="IPR032675">
    <property type="entry name" value="LRR_dom_sf"/>
</dbReference>
<keyword evidence="6" id="KW-0677">Repeat</keyword>
<dbReference type="Gene3D" id="3.80.10.10">
    <property type="entry name" value="Ribonuclease Inhibitor"/>
    <property type="match status" value="1"/>
</dbReference>
<evidence type="ECO:0000256" key="9">
    <source>
        <dbReference type="ARBA" id="ARBA00023180"/>
    </source>
</evidence>
<evidence type="ECO:0000313" key="11">
    <source>
        <dbReference type="EMBL" id="KAK9665514.1"/>
    </source>
</evidence>
<comment type="similarity">
    <text evidence="2">Belongs to the RLP family.</text>
</comment>
<dbReference type="EMBL" id="JBDFQZ010000014">
    <property type="protein sequence ID" value="KAK9665514.1"/>
    <property type="molecule type" value="Genomic_DNA"/>
</dbReference>
<gene>
    <name evidence="11" type="ORF">RND81_14G116900</name>
</gene>
<evidence type="ECO:0000256" key="3">
    <source>
        <dbReference type="ARBA" id="ARBA00022614"/>
    </source>
</evidence>
<proteinExistence type="inferred from homology"/>
<dbReference type="InterPro" id="IPR046956">
    <property type="entry name" value="RLP23-like"/>
</dbReference>
<dbReference type="PANTHER" id="PTHR48063:SF112">
    <property type="entry name" value="RECEPTOR LIKE PROTEIN 30-LIKE"/>
    <property type="match status" value="1"/>
</dbReference>
<protein>
    <submittedName>
        <fullName evidence="11">Uncharacterized protein</fullName>
    </submittedName>
</protein>
<reference evidence="11" key="1">
    <citation type="submission" date="2024-03" db="EMBL/GenBank/DDBJ databases">
        <title>WGS assembly of Saponaria officinalis var. Norfolk2.</title>
        <authorList>
            <person name="Jenkins J."/>
            <person name="Shu S."/>
            <person name="Grimwood J."/>
            <person name="Barry K."/>
            <person name="Goodstein D."/>
            <person name="Schmutz J."/>
            <person name="Leebens-Mack J."/>
            <person name="Osbourn A."/>
        </authorList>
    </citation>
    <scope>NUCLEOTIDE SEQUENCE [LARGE SCALE GENOMIC DNA]</scope>
    <source>
        <strain evidence="11">JIC</strain>
    </source>
</reference>
<evidence type="ECO:0000256" key="7">
    <source>
        <dbReference type="ARBA" id="ARBA00022989"/>
    </source>
</evidence>
<evidence type="ECO:0000256" key="6">
    <source>
        <dbReference type="ARBA" id="ARBA00022737"/>
    </source>
</evidence>
<keyword evidence="5" id="KW-0732">Signal</keyword>
<evidence type="ECO:0000313" key="12">
    <source>
        <dbReference type="Proteomes" id="UP001443914"/>
    </source>
</evidence>
<dbReference type="GO" id="GO:0016020">
    <property type="term" value="C:membrane"/>
    <property type="evidence" value="ECO:0007669"/>
    <property type="project" value="UniProtKB-SubCell"/>
</dbReference>
<dbReference type="AlphaFoldDB" id="A0AAW1GWV6"/>